<evidence type="ECO:0000313" key="3">
    <source>
        <dbReference type="EMBL" id="KAG0540493.1"/>
    </source>
</evidence>
<proteinExistence type="predicted"/>
<dbReference type="PANTHER" id="PTHR46929">
    <property type="entry name" value="EXPRESSED PROTEIN"/>
    <property type="match status" value="1"/>
</dbReference>
<reference evidence="3" key="2">
    <citation type="submission" date="2020-10" db="EMBL/GenBank/DDBJ databases">
        <authorList>
            <person name="Cooper E.A."/>
            <person name="Brenton Z.W."/>
            <person name="Flinn B.S."/>
            <person name="Jenkins J."/>
            <person name="Shu S."/>
            <person name="Flowers D."/>
            <person name="Luo F."/>
            <person name="Wang Y."/>
            <person name="Xia P."/>
            <person name="Barry K."/>
            <person name="Daum C."/>
            <person name="Lipzen A."/>
            <person name="Yoshinaga Y."/>
            <person name="Schmutz J."/>
            <person name="Saski C."/>
            <person name="Vermerris W."/>
            <person name="Kresovich S."/>
        </authorList>
    </citation>
    <scope>NUCLEOTIDE SEQUENCE</scope>
</reference>
<comment type="caution">
    <text evidence="3">The sequence shown here is derived from an EMBL/GenBank/DDBJ whole genome shotgun (WGS) entry which is preliminary data.</text>
</comment>
<gene>
    <name evidence="3" type="ORF">BDA96_03G413900</name>
</gene>
<feature type="domain" description="Myb/SANT-like" evidence="2">
    <location>
        <begin position="88"/>
        <end position="181"/>
    </location>
</feature>
<organism evidence="3 4">
    <name type="scientific">Sorghum bicolor</name>
    <name type="common">Sorghum</name>
    <name type="synonym">Sorghum vulgare</name>
    <dbReference type="NCBI Taxonomy" id="4558"/>
    <lineage>
        <taxon>Eukaryota</taxon>
        <taxon>Viridiplantae</taxon>
        <taxon>Streptophyta</taxon>
        <taxon>Embryophyta</taxon>
        <taxon>Tracheophyta</taxon>
        <taxon>Spermatophyta</taxon>
        <taxon>Magnoliopsida</taxon>
        <taxon>Liliopsida</taxon>
        <taxon>Poales</taxon>
        <taxon>Poaceae</taxon>
        <taxon>PACMAD clade</taxon>
        <taxon>Panicoideae</taxon>
        <taxon>Andropogonodae</taxon>
        <taxon>Andropogoneae</taxon>
        <taxon>Sorghinae</taxon>
        <taxon>Sorghum</taxon>
    </lineage>
</organism>
<dbReference type="EMBL" id="CM027682">
    <property type="protein sequence ID" value="KAG0540493.1"/>
    <property type="molecule type" value="Genomic_DNA"/>
</dbReference>
<feature type="compositionally biased region" description="Low complexity" evidence="1">
    <location>
        <begin position="35"/>
        <end position="51"/>
    </location>
</feature>
<dbReference type="Proteomes" id="UP000807115">
    <property type="component" value="Chromosome 3"/>
</dbReference>
<dbReference type="PANTHER" id="PTHR46929:SF33">
    <property type="entry name" value="L10-INTERACTING MYB DOMAIN-CONTAINING PROTEIN-LIKE ISOFORM X1"/>
    <property type="match status" value="1"/>
</dbReference>
<dbReference type="AlphaFoldDB" id="A0A921UQ97"/>
<reference evidence="3" key="1">
    <citation type="journal article" date="2019" name="BMC Genomics">
        <title>A new reference genome for Sorghum bicolor reveals high levels of sequence similarity between sweet and grain genotypes: implications for the genetics of sugar metabolism.</title>
        <authorList>
            <person name="Cooper E.A."/>
            <person name="Brenton Z.W."/>
            <person name="Flinn B.S."/>
            <person name="Jenkins J."/>
            <person name="Shu S."/>
            <person name="Flowers D."/>
            <person name="Luo F."/>
            <person name="Wang Y."/>
            <person name="Xia P."/>
            <person name="Barry K."/>
            <person name="Daum C."/>
            <person name="Lipzen A."/>
            <person name="Yoshinaga Y."/>
            <person name="Schmutz J."/>
            <person name="Saski C."/>
            <person name="Vermerris W."/>
            <person name="Kresovich S."/>
        </authorList>
    </citation>
    <scope>NUCLEOTIDE SEQUENCE</scope>
</reference>
<evidence type="ECO:0000256" key="1">
    <source>
        <dbReference type="SAM" id="MobiDB-lite"/>
    </source>
</evidence>
<sequence>MDFILNLPSSLAAAGFPFHWRRSVSRWRGSCGFAGNARPGSSARRSSIAGSCPPLSRTQGSKRTASVEPKVSQSMFRGSQTASRRFIWSKHRTKFLTNYLMQQASDGKGKDALFKEDTLREVAGAVSQQFQRQCCAADVQRRLTALREKWRRVERIKYHGSASWDYATRTICIREEDYQQYALDHSKYSGLLNRPIQDYDELSFIFGDEYDPSAAEIRLERDQNTHSDDSKIPEDSMEQKIANEDIRYLVLKIGELIDAVKSLKPRDFAEDLWKAVTACSYNERMSIAAFEYFLKNEIEGKIFLVRSPDLRKEWLAKFFSSLL</sequence>
<feature type="region of interest" description="Disordered" evidence="1">
    <location>
        <begin position="35"/>
        <end position="76"/>
    </location>
</feature>
<name>A0A921UQ97_SORBI</name>
<dbReference type="InterPro" id="IPR024752">
    <property type="entry name" value="Myb/SANT-like_dom"/>
</dbReference>
<dbReference type="Pfam" id="PF12776">
    <property type="entry name" value="Myb_DNA-bind_3"/>
    <property type="match status" value="1"/>
</dbReference>
<protein>
    <recommendedName>
        <fullName evidence="2">Myb/SANT-like domain-containing protein</fullName>
    </recommendedName>
</protein>
<evidence type="ECO:0000313" key="4">
    <source>
        <dbReference type="Proteomes" id="UP000807115"/>
    </source>
</evidence>
<accession>A0A921UQ97</accession>
<evidence type="ECO:0000259" key="2">
    <source>
        <dbReference type="Pfam" id="PF12776"/>
    </source>
</evidence>